<evidence type="ECO:0000259" key="1">
    <source>
        <dbReference type="Pfam" id="PF08885"/>
    </source>
</evidence>
<dbReference type="Pfam" id="PF08885">
    <property type="entry name" value="GSCFA"/>
    <property type="match status" value="1"/>
</dbReference>
<dbReference type="Proteomes" id="UP000179797">
    <property type="component" value="Unassembled WGS sequence"/>
</dbReference>
<organism evidence="2 3">
    <name type="scientific">Flammeovirga pacifica</name>
    <dbReference type="NCBI Taxonomy" id="915059"/>
    <lineage>
        <taxon>Bacteria</taxon>
        <taxon>Pseudomonadati</taxon>
        <taxon>Bacteroidota</taxon>
        <taxon>Cytophagia</taxon>
        <taxon>Cytophagales</taxon>
        <taxon>Flammeovirgaceae</taxon>
        <taxon>Flammeovirga</taxon>
    </lineage>
</organism>
<dbReference type="STRING" id="915059.NH26_04465"/>
<proteinExistence type="predicted"/>
<sequence>MYNETFRTPIKAPIYEKKINYKSKILSIGSCFSSNIGEKLKEYRFNILSNPFGTLFNPISIHQNLRSALHTSSLNNDHIISENNFVKSLDYHSDITSESTENFHQSILEKNLLVKNQMDDLDFLLITWGSSFVFEYNKTKKIVANCHKLPSKEFTQRLLSPEEIVLSFDELLSFLPKKTTILLTVSPIRHFRNGLTENNLSKSILRYTSHILEQKYSNVSYFPSFEIMTDELRDYRFYKEDMVHPTDQAILYIWDYVKNSLFNDSTKSVMEKWDKVLRGVRHKPINPDSEAHQNFLKKMITLCESINEIEKDDLILSLKEQIVTPKSH</sequence>
<evidence type="ECO:0000313" key="2">
    <source>
        <dbReference type="EMBL" id="OHX68446.1"/>
    </source>
</evidence>
<dbReference type="AlphaFoldDB" id="A0A1S1Z577"/>
<reference evidence="2 3" key="1">
    <citation type="journal article" date="2012" name="Int. J. Syst. Evol. Microbiol.">
        <title>Flammeovirga pacifica sp. nov., isolated from deep-sea sediment.</title>
        <authorList>
            <person name="Xu H."/>
            <person name="Fu Y."/>
            <person name="Yang N."/>
            <person name="Ding Z."/>
            <person name="Lai Q."/>
            <person name="Zeng R."/>
        </authorList>
    </citation>
    <scope>NUCLEOTIDE SEQUENCE [LARGE SCALE GENOMIC DNA]</scope>
    <source>
        <strain evidence="3">DSM 24597 / LMG 26175 / WPAGA1</strain>
    </source>
</reference>
<gene>
    <name evidence="2" type="ORF">NH26_04465</name>
</gene>
<evidence type="ECO:0000313" key="3">
    <source>
        <dbReference type="Proteomes" id="UP000179797"/>
    </source>
</evidence>
<keyword evidence="3" id="KW-1185">Reference proteome</keyword>
<dbReference type="InterPro" id="IPR014982">
    <property type="entry name" value="GSCFA"/>
</dbReference>
<dbReference type="SUPFAM" id="SSF52266">
    <property type="entry name" value="SGNH hydrolase"/>
    <property type="match status" value="1"/>
</dbReference>
<feature type="domain" description="GSCFA" evidence="1">
    <location>
        <begin position="24"/>
        <end position="255"/>
    </location>
</feature>
<dbReference type="EMBL" id="JRYR02000001">
    <property type="protein sequence ID" value="OHX68446.1"/>
    <property type="molecule type" value="Genomic_DNA"/>
</dbReference>
<accession>A0A1S1Z577</accession>
<comment type="caution">
    <text evidence="2">The sequence shown here is derived from an EMBL/GenBank/DDBJ whole genome shotgun (WGS) entry which is preliminary data.</text>
</comment>
<protein>
    <recommendedName>
        <fullName evidence="1">GSCFA domain-containing protein</fullName>
    </recommendedName>
</protein>
<name>A0A1S1Z577_FLAPC</name>